<feature type="domain" description="Cyclin N-terminal" evidence="1">
    <location>
        <begin position="20"/>
        <end position="125"/>
    </location>
</feature>
<dbReference type="EMBL" id="JAGTXO010000049">
    <property type="protein sequence ID" value="KAG8458633.1"/>
    <property type="molecule type" value="Genomic_DNA"/>
</dbReference>
<dbReference type="InterPro" id="IPR036915">
    <property type="entry name" value="Cyclin-like_sf"/>
</dbReference>
<dbReference type="SUPFAM" id="SSF47954">
    <property type="entry name" value="Cyclin-like"/>
    <property type="match status" value="2"/>
</dbReference>
<dbReference type="Gene3D" id="1.10.472.10">
    <property type="entry name" value="Cyclin-like"/>
    <property type="match status" value="2"/>
</dbReference>
<comment type="caution">
    <text evidence="2">The sequence shown here is derived from an EMBL/GenBank/DDBJ whole genome shotgun (WGS) entry which is preliminary data.</text>
</comment>
<dbReference type="AlphaFoldDB" id="A0A8J6C8N4"/>
<name>A0A8J6C8N4_DIALT</name>
<dbReference type="GO" id="GO:0006357">
    <property type="term" value="P:regulation of transcription by RNA polymerase II"/>
    <property type="evidence" value="ECO:0007669"/>
    <property type="project" value="InterPro"/>
</dbReference>
<dbReference type="Proteomes" id="UP000751190">
    <property type="component" value="Unassembled WGS sequence"/>
</dbReference>
<accession>A0A8J6C8N4</accession>
<evidence type="ECO:0000259" key="1">
    <source>
        <dbReference type="Pfam" id="PF00134"/>
    </source>
</evidence>
<evidence type="ECO:0000313" key="2">
    <source>
        <dbReference type="EMBL" id="KAG8458633.1"/>
    </source>
</evidence>
<dbReference type="PANTHER" id="PTHR10026">
    <property type="entry name" value="CYCLIN"/>
    <property type="match status" value="1"/>
</dbReference>
<protein>
    <recommendedName>
        <fullName evidence="1">Cyclin N-terminal domain-containing protein</fullName>
    </recommendedName>
</protein>
<evidence type="ECO:0000313" key="3">
    <source>
        <dbReference type="Proteomes" id="UP000751190"/>
    </source>
</evidence>
<dbReference type="InterPro" id="IPR006671">
    <property type="entry name" value="Cyclin_N"/>
</dbReference>
<sequence length="300" mass="31043">MADDGGESGNGGVAADARRLRRVALRLRLGQAVLGTALTFFHRCRAQWWRAGEAPAPGRTRALALACLFLAAKVEENPQRMRDVLNVAFAIDHGRLLQDSHEYWQLKEQLVRDEQLVLRDIGFDLAAPRVHRALLSCAHALSLPPAVVQLASDAANDSFVEPLALRFSDDVLAASAIAIGHAAARTVGGLTTAPLHAGWWEAVAVSSDELRCCLAELLPLCDLVDAPAREGPGVAADSVARAVDVVCSAGVFAGAPLAADEAPGVGCGAAGGAARAQMPCVGPDLASAADAARGRAAGCG</sequence>
<dbReference type="OrthoDB" id="79090at2759"/>
<dbReference type="Pfam" id="PF00134">
    <property type="entry name" value="Cyclin_N"/>
    <property type="match status" value="1"/>
</dbReference>
<dbReference type="GO" id="GO:0016538">
    <property type="term" value="F:cyclin-dependent protein serine/threonine kinase regulator activity"/>
    <property type="evidence" value="ECO:0007669"/>
    <property type="project" value="InterPro"/>
</dbReference>
<gene>
    <name evidence="2" type="ORF">KFE25_008430</name>
</gene>
<dbReference type="InterPro" id="IPR043198">
    <property type="entry name" value="Cyclin/Ssn8"/>
</dbReference>
<proteinExistence type="predicted"/>
<reference evidence="2" key="1">
    <citation type="submission" date="2021-05" db="EMBL/GenBank/DDBJ databases">
        <title>The genome of the haptophyte Pavlova lutheri (Diacronema luteri, Pavlovales) - a model for lipid biosynthesis in eukaryotic algae.</title>
        <authorList>
            <person name="Hulatt C.J."/>
            <person name="Posewitz M.C."/>
        </authorList>
    </citation>
    <scope>NUCLEOTIDE SEQUENCE</scope>
    <source>
        <strain evidence="2">NIVA-4/92</strain>
    </source>
</reference>
<organism evidence="2 3">
    <name type="scientific">Diacronema lutheri</name>
    <name type="common">Unicellular marine alga</name>
    <name type="synonym">Monochrysis lutheri</name>
    <dbReference type="NCBI Taxonomy" id="2081491"/>
    <lineage>
        <taxon>Eukaryota</taxon>
        <taxon>Haptista</taxon>
        <taxon>Haptophyta</taxon>
        <taxon>Pavlovophyceae</taxon>
        <taxon>Pavlovales</taxon>
        <taxon>Pavlovaceae</taxon>
        <taxon>Diacronema</taxon>
    </lineage>
</organism>
<keyword evidence="3" id="KW-1185">Reference proteome</keyword>